<dbReference type="WBParaSite" id="HCON_00118700-00001">
    <property type="protein sequence ID" value="HCON_00118700-00001"/>
    <property type="gene ID" value="HCON_00118700"/>
</dbReference>
<feature type="compositionally biased region" description="Basic and acidic residues" evidence="1">
    <location>
        <begin position="23"/>
        <end position="37"/>
    </location>
</feature>
<feature type="compositionally biased region" description="Basic and acidic residues" evidence="1">
    <location>
        <begin position="50"/>
        <end position="63"/>
    </location>
</feature>
<name>A0A7I4YP42_HAECO</name>
<feature type="compositionally biased region" description="Basic and acidic residues" evidence="1">
    <location>
        <begin position="111"/>
        <end position="123"/>
    </location>
</feature>
<dbReference type="AlphaFoldDB" id="A0A7I4YP42"/>
<keyword evidence="2" id="KW-1185">Reference proteome</keyword>
<protein>
    <submittedName>
        <fullName evidence="3">Zinc finger domain containing protein</fullName>
    </submittedName>
</protein>
<feature type="compositionally biased region" description="Basic residues" evidence="1">
    <location>
        <begin position="64"/>
        <end position="95"/>
    </location>
</feature>
<evidence type="ECO:0000256" key="1">
    <source>
        <dbReference type="SAM" id="MobiDB-lite"/>
    </source>
</evidence>
<proteinExistence type="predicted"/>
<evidence type="ECO:0000313" key="3">
    <source>
        <dbReference type="WBParaSite" id="HCON_00118700-00001"/>
    </source>
</evidence>
<organism evidence="2 3">
    <name type="scientific">Haemonchus contortus</name>
    <name type="common">Barber pole worm</name>
    <dbReference type="NCBI Taxonomy" id="6289"/>
    <lineage>
        <taxon>Eukaryota</taxon>
        <taxon>Metazoa</taxon>
        <taxon>Ecdysozoa</taxon>
        <taxon>Nematoda</taxon>
        <taxon>Chromadorea</taxon>
        <taxon>Rhabditida</taxon>
        <taxon>Rhabditina</taxon>
        <taxon>Rhabditomorpha</taxon>
        <taxon>Strongyloidea</taxon>
        <taxon>Trichostrongylidae</taxon>
        <taxon>Haemonchus</taxon>
    </lineage>
</organism>
<feature type="compositionally biased region" description="Basic residues" evidence="1">
    <location>
        <begin position="38"/>
        <end position="49"/>
    </location>
</feature>
<dbReference type="OrthoDB" id="5890903at2759"/>
<reference evidence="3" key="1">
    <citation type="submission" date="2020-12" db="UniProtKB">
        <authorList>
            <consortium name="WormBaseParasite"/>
        </authorList>
    </citation>
    <scope>IDENTIFICATION</scope>
    <source>
        <strain evidence="3">MHco3</strain>
    </source>
</reference>
<dbReference type="OMA" id="LPLSLAX"/>
<evidence type="ECO:0000313" key="2">
    <source>
        <dbReference type="Proteomes" id="UP000025227"/>
    </source>
</evidence>
<feature type="region of interest" description="Disordered" evidence="1">
    <location>
        <begin position="23"/>
        <end position="147"/>
    </location>
</feature>
<dbReference type="Proteomes" id="UP000025227">
    <property type="component" value="Unplaced"/>
</dbReference>
<accession>A0A7I4YP42</accession>
<sequence length="147" mass="17028">LLTMDRTSGGPCRTNLQKLSELRSAERKRCTRCGKEKLHTKKSGSHRRSKMEACEARDIESATKKQKLHRKSVSRNRAATKHRKPVSRNALRRSRKLSEGSLNSQKRKRGRDLNLHEDEDRTQGLKKSNLVVYRDSRGRFAKKPHLN</sequence>